<dbReference type="EMBL" id="JBHTIR010001516">
    <property type="protein sequence ID" value="MFD0852648.1"/>
    <property type="molecule type" value="Genomic_DNA"/>
</dbReference>
<dbReference type="Pfam" id="PF00501">
    <property type="entry name" value="AMP-binding"/>
    <property type="match status" value="1"/>
</dbReference>
<dbReference type="PANTHER" id="PTHR45527:SF1">
    <property type="entry name" value="FATTY ACID SYNTHASE"/>
    <property type="match status" value="1"/>
</dbReference>
<evidence type="ECO:0000313" key="3">
    <source>
        <dbReference type="Proteomes" id="UP001597083"/>
    </source>
</evidence>
<reference evidence="3" key="1">
    <citation type="journal article" date="2019" name="Int. J. Syst. Evol. Microbiol.">
        <title>The Global Catalogue of Microorganisms (GCM) 10K type strain sequencing project: providing services to taxonomists for standard genome sequencing and annotation.</title>
        <authorList>
            <consortium name="The Broad Institute Genomics Platform"/>
            <consortium name="The Broad Institute Genome Sequencing Center for Infectious Disease"/>
            <person name="Wu L."/>
            <person name="Ma J."/>
        </authorList>
    </citation>
    <scope>NUCLEOTIDE SEQUENCE [LARGE SCALE GENOMIC DNA]</scope>
    <source>
        <strain evidence="3">JCM 31696</strain>
    </source>
</reference>
<feature type="domain" description="AMP-dependent synthetase/ligase" evidence="1">
    <location>
        <begin position="2"/>
        <end position="203"/>
    </location>
</feature>
<keyword evidence="3" id="KW-1185">Reference proteome</keyword>
<accession>A0ABW3CG21</accession>
<dbReference type="Gene3D" id="3.40.50.980">
    <property type="match status" value="2"/>
</dbReference>
<name>A0ABW3CG21_9ACTN</name>
<feature type="non-terminal residue" evidence="2">
    <location>
        <position position="1"/>
    </location>
</feature>
<dbReference type="InterPro" id="IPR020845">
    <property type="entry name" value="AMP-binding_CS"/>
</dbReference>
<dbReference type="InterPro" id="IPR020459">
    <property type="entry name" value="AMP-binding"/>
</dbReference>
<sequence>LVVALLGVLRSGAAYLPLDLDHPADRLAYMLDDAGPLCVLATSETADKLPDDVSCVLLDEPLPATGGPRDPVPALSPDDLAYVIYTSGSTGRPKGVAIPHGALSNFLLMQREELALTAADRIVAVTTIAFDIAALELYVPLISGAIVVLAGRAAVRDPGALAKLLEDATIVQGTPSLIGSLDPMALKGLRVLVGGEALPPVLAE</sequence>
<feature type="non-terminal residue" evidence="2">
    <location>
        <position position="204"/>
    </location>
</feature>
<gene>
    <name evidence="2" type="ORF">ACFQ07_10455</name>
</gene>
<dbReference type="SUPFAM" id="SSF56801">
    <property type="entry name" value="Acetyl-CoA synthetase-like"/>
    <property type="match status" value="1"/>
</dbReference>
<dbReference type="PRINTS" id="PR00154">
    <property type="entry name" value="AMPBINDING"/>
</dbReference>
<dbReference type="Proteomes" id="UP001597083">
    <property type="component" value="Unassembled WGS sequence"/>
</dbReference>
<organism evidence="2 3">
    <name type="scientific">Actinomadura adrarensis</name>
    <dbReference type="NCBI Taxonomy" id="1819600"/>
    <lineage>
        <taxon>Bacteria</taxon>
        <taxon>Bacillati</taxon>
        <taxon>Actinomycetota</taxon>
        <taxon>Actinomycetes</taxon>
        <taxon>Streptosporangiales</taxon>
        <taxon>Thermomonosporaceae</taxon>
        <taxon>Actinomadura</taxon>
    </lineage>
</organism>
<proteinExistence type="predicted"/>
<dbReference type="PROSITE" id="PS00455">
    <property type="entry name" value="AMP_BINDING"/>
    <property type="match status" value="1"/>
</dbReference>
<protein>
    <submittedName>
        <fullName evidence="2">AMP-binding protein</fullName>
    </submittedName>
</protein>
<comment type="caution">
    <text evidence="2">The sequence shown here is derived from an EMBL/GenBank/DDBJ whole genome shotgun (WGS) entry which is preliminary data.</text>
</comment>
<evidence type="ECO:0000313" key="2">
    <source>
        <dbReference type="EMBL" id="MFD0852648.1"/>
    </source>
</evidence>
<evidence type="ECO:0000259" key="1">
    <source>
        <dbReference type="Pfam" id="PF00501"/>
    </source>
</evidence>
<dbReference type="PANTHER" id="PTHR45527">
    <property type="entry name" value="NONRIBOSOMAL PEPTIDE SYNTHETASE"/>
    <property type="match status" value="1"/>
</dbReference>
<dbReference type="InterPro" id="IPR000873">
    <property type="entry name" value="AMP-dep_synth/lig_dom"/>
</dbReference>